<keyword evidence="2" id="KW-0472">Membrane</keyword>
<evidence type="ECO:0000259" key="4">
    <source>
        <dbReference type="Pfam" id="PF25171"/>
    </source>
</evidence>
<keyword evidence="2" id="KW-0812">Transmembrane</keyword>
<dbReference type="GO" id="GO:0032040">
    <property type="term" value="C:small-subunit processome"/>
    <property type="evidence" value="ECO:0007669"/>
    <property type="project" value="InterPro"/>
</dbReference>
<dbReference type="Pfam" id="PF25171">
    <property type="entry name" value="Beta-prop_WDR36-Utp21_1st"/>
    <property type="match status" value="1"/>
</dbReference>
<dbReference type="Gene3D" id="2.130.10.10">
    <property type="entry name" value="YVTN repeat-like/Quinoprotein amine dehydrogenase"/>
    <property type="match status" value="2"/>
</dbReference>
<evidence type="ECO:0000256" key="1">
    <source>
        <dbReference type="PROSITE-ProRule" id="PRU00221"/>
    </source>
</evidence>
<feature type="domain" description="WDR36/Utp21 C-terminal" evidence="3">
    <location>
        <begin position="682"/>
        <end position="786"/>
    </location>
</feature>
<feature type="repeat" description="WD" evidence="1">
    <location>
        <begin position="534"/>
        <end position="563"/>
    </location>
</feature>
<reference evidence="5" key="1">
    <citation type="submission" date="2025-08" db="UniProtKB">
        <authorList>
            <consortium name="Ensembl"/>
        </authorList>
    </citation>
    <scope>IDENTIFICATION</scope>
</reference>
<dbReference type="InterPro" id="IPR007319">
    <property type="entry name" value="WDR36/Utp21_C"/>
</dbReference>
<sequence>SKRRSGDFYHVRSIGAEVARSKRCNSVPDEISCLASNRFLIFVAYGKTIATLTRDKEVKYTYNGHAAPVHILLPLGEHLLSISRDNHLILWVVRTEEQYLELNWTPASFLVTCAVSPATLTNKVLLGSRQGSMQLWNVHTGKLIYTFAGWKSEITALVQAPAVGVVGVGTASGKIIIHDIMQDESLMQFVQDWGPVTCLTFRTDGEAVLAAGSPLGHLGIWDLNNRRLIGQLRSTHRGGLGTATFLPNQSQLLTSGPDNAIRVWVFDGPGGTGRLLSSRCGLAAQPSCLLHYGSDGRGILAAGLDGSLQLLSTDHDKFNKTLRQGMCPNDFFFLFVFFFNLISLLVLPAMTEPSRERDWAGVVACHKDRVIVSTWSVRRSTQQEQRLKPPNLTQRATATAVAVSSCANFVVVGLSCGQVDVYNLQSGIHRGSYGSNAAHDGPIRGVAIDALNQVVVTVGGTAKVGENGMKFWRFKARTLIGNLNPGASPSGLSLHRDSGLCAVRCDDFSAVVVDVTLRNVVRRFSGHSAPLTDFSPDGRWFVTAAMDCAVRTWDVPSGSLMDCFLVPSAVVALSFSPTGDFLATAHVDEVGVFLWFVALFIFTLFTSYTMLIHFSTLFIKMSRNVYLQERNKPKKKVEVPKNAPFFLPTLPGLTPKFAPDFQETDKVGDSHHPCAYFVSYGIAVLHSLSPASLEAELRALGPHWAGGGPDKALAFLKMAQVAACAPTNFELNQAHLALFLKLHLDWIAKVPGAELELQHLLSLHRAGWAGVRHSALHSLAILSYLRSALL</sequence>
<dbReference type="InterPro" id="IPR036322">
    <property type="entry name" value="WD40_repeat_dom_sf"/>
</dbReference>
<keyword evidence="2" id="KW-1133">Transmembrane helix</keyword>
<dbReference type="SUPFAM" id="SSF50998">
    <property type="entry name" value="Quinoprotein alcohol dehydrogenase-like"/>
    <property type="match status" value="1"/>
</dbReference>
<reference evidence="5" key="2">
    <citation type="submission" date="2025-09" db="UniProtKB">
        <authorList>
            <consortium name="Ensembl"/>
        </authorList>
    </citation>
    <scope>IDENTIFICATION</scope>
</reference>
<dbReference type="PANTHER" id="PTHR22840">
    <property type="entry name" value="WD REPEAT-CONTAINING PROTEIN 36"/>
    <property type="match status" value="1"/>
</dbReference>
<dbReference type="SUPFAM" id="SSF50978">
    <property type="entry name" value="WD40 repeat-like"/>
    <property type="match status" value="1"/>
</dbReference>
<dbReference type="InterPro" id="IPR011047">
    <property type="entry name" value="Quinoprotein_ADH-like_sf"/>
</dbReference>
<feature type="repeat" description="WD" evidence="1">
    <location>
        <begin position="233"/>
        <end position="264"/>
    </location>
</feature>
<evidence type="ECO:0000313" key="5">
    <source>
        <dbReference type="Ensembl" id="ENSEBUP00000000447.1"/>
    </source>
</evidence>
<evidence type="ECO:0000313" key="6">
    <source>
        <dbReference type="Proteomes" id="UP000694388"/>
    </source>
</evidence>
<dbReference type="PROSITE" id="PS50294">
    <property type="entry name" value="WD_REPEATS_REGION"/>
    <property type="match status" value="1"/>
</dbReference>
<feature type="transmembrane region" description="Helical" evidence="2">
    <location>
        <begin position="593"/>
        <end position="619"/>
    </location>
</feature>
<dbReference type="InterPro" id="IPR001680">
    <property type="entry name" value="WD40_rpt"/>
</dbReference>
<feature type="domain" description="WDR36/Utp21 N-terminal" evidence="4">
    <location>
        <begin position="25"/>
        <end position="267"/>
    </location>
</feature>
<proteinExistence type="predicted"/>
<dbReference type="AlphaFoldDB" id="A0A8C4N1Y6"/>
<dbReference type="SMART" id="SM00320">
    <property type="entry name" value="WD40"/>
    <property type="match status" value="8"/>
</dbReference>
<accession>A0A8C4N1Y6</accession>
<dbReference type="Pfam" id="PF25168">
    <property type="entry name" value="Beta-prop_WDR36-Utp21_2nd"/>
    <property type="match status" value="1"/>
</dbReference>
<dbReference type="OMA" id="CIYAWRA"/>
<name>A0A8C4N1Y6_EPTBU</name>
<feature type="transmembrane region" description="Helical" evidence="2">
    <location>
        <begin position="331"/>
        <end position="350"/>
    </location>
</feature>
<dbReference type="GO" id="GO:0006364">
    <property type="term" value="P:rRNA processing"/>
    <property type="evidence" value="ECO:0007669"/>
    <property type="project" value="InterPro"/>
</dbReference>
<dbReference type="GeneTree" id="ENSGT00940000153662"/>
<evidence type="ECO:0000256" key="2">
    <source>
        <dbReference type="SAM" id="Phobius"/>
    </source>
</evidence>
<dbReference type="Proteomes" id="UP000694388">
    <property type="component" value="Unplaced"/>
</dbReference>
<dbReference type="InterPro" id="IPR059157">
    <property type="entry name" value="WDR36-Utp21_N"/>
</dbReference>
<dbReference type="Pfam" id="PF04192">
    <property type="entry name" value="Utp21"/>
    <property type="match status" value="1"/>
</dbReference>
<keyword evidence="1" id="KW-0853">WD repeat</keyword>
<keyword evidence="6" id="KW-1185">Reference proteome</keyword>
<protein>
    <submittedName>
        <fullName evidence="5">WD repeat domain 36</fullName>
    </submittedName>
</protein>
<evidence type="ECO:0000259" key="3">
    <source>
        <dbReference type="Pfam" id="PF04192"/>
    </source>
</evidence>
<dbReference type="Ensembl" id="ENSEBUT00000000744.1">
    <property type="protein sequence ID" value="ENSEBUP00000000447.1"/>
    <property type="gene ID" value="ENSEBUG00000000461.1"/>
</dbReference>
<dbReference type="InterPro" id="IPR015943">
    <property type="entry name" value="WD40/YVTN_repeat-like_dom_sf"/>
</dbReference>
<dbReference type="PROSITE" id="PS50082">
    <property type="entry name" value="WD_REPEATS_2"/>
    <property type="match status" value="2"/>
</dbReference>
<dbReference type="PANTHER" id="PTHR22840:SF12">
    <property type="entry name" value="WD REPEAT-CONTAINING PROTEIN 36"/>
    <property type="match status" value="1"/>
</dbReference>
<organism evidence="5 6">
    <name type="scientific">Eptatretus burgeri</name>
    <name type="common">Inshore hagfish</name>
    <dbReference type="NCBI Taxonomy" id="7764"/>
    <lineage>
        <taxon>Eukaryota</taxon>
        <taxon>Metazoa</taxon>
        <taxon>Chordata</taxon>
        <taxon>Craniata</taxon>
        <taxon>Vertebrata</taxon>
        <taxon>Cyclostomata</taxon>
        <taxon>Myxini</taxon>
        <taxon>Myxiniformes</taxon>
        <taxon>Myxinidae</taxon>
        <taxon>Eptatretinae</taxon>
        <taxon>Eptatretus</taxon>
    </lineage>
</organism>
<dbReference type="GO" id="GO:0034388">
    <property type="term" value="C:Pwp2p-containing subcomplex of 90S preribosome"/>
    <property type="evidence" value="ECO:0007669"/>
    <property type="project" value="TreeGrafter"/>
</dbReference>